<evidence type="ECO:0000256" key="3">
    <source>
        <dbReference type="SAM" id="MobiDB-lite"/>
    </source>
</evidence>
<dbReference type="SUPFAM" id="SSF56436">
    <property type="entry name" value="C-type lectin-like"/>
    <property type="match status" value="2"/>
</dbReference>
<evidence type="ECO:0000256" key="4">
    <source>
        <dbReference type="SAM" id="SignalP"/>
    </source>
</evidence>
<dbReference type="SMART" id="SM00060">
    <property type="entry name" value="FN3"/>
    <property type="match status" value="5"/>
</dbReference>
<dbReference type="PROSITE" id="PS50853">
    <property type="entry name" value="FN3"/>
    <property type="match status" value="4"/>
</dbReference>
<dbReference type="InterPro" id="IPR013783">
    <property type="entry name" value="Ig-like_fold"/>
</dbReference>
<dbReference type="CDD" id="cd00063">
    <property type="entry name" value="FN3"/>
    <property type="match status" value="5"/>
</dbReference>
<dbReference type="InterPro" id="IPR001304">
    <property type="entry name" value="C-type_lectin-like"/>
</dbReference>
<reference evidence="7" key="3">
    <citation type="submission" date="2025-08" db="UniProtKB">
        <authorList>
            <consortium name="Ensembl"/>
        </authorList>
    </citation>
    <scope>IDENTIFICATION</scope>
</reference>
<dbReference type="RefSeq" id="XP_010886183.2">
    <property type="nucleotide sequence ID" value="XM_010887881.4"/>
</dbReference>
<dbReference type="GeneTree" id="ENSGT00940000168324"/>
<dbReference type="Gene3D" id="3.10.100.10">
    <property type="entry name" value="Mannose-Binding Protein A, subunit A"/>
    <property type="match status" value="1"/>
</dbReference>
<reference evidence="8" key="1">
    <citation type="journal article" date="2014" name="PLoS ONE">
        <title>The genome and linkage map of the northern pike (Esox lucius): conserved synteny revealed between the salmonid sister group and the Neoteleostei.</title>
        <authorList>
            <person name="Rondeau E.B."/>
            <person name="Minkley D.R."/>
            <person name="Leong J.S."/>
            <person name="Messmer A.M."/>
            <person name="Jantzen J.R."/>
            <person name="von Schalburg K.R."/>
            <person name="Lemon C."/>
            <person name="Bird N.H."/>
            <person name="Koop B.F."/>
        </authorList>
    </citation>
    <scope>NUCLEOTIDE SEQUENCE</scope>
</reference>
<feature type="region of interest" description="Disordered" evidence="3">
    <location>
        <begin position="485"/>
        <end position="504"/>
    </location>
</feature>
<keyword evidence="1" id="KW-0677">Repeat</keyword>
<dbReference type="AlphaFoldDB" id="A0A6Q2WYD4"/>
<evidence type="ECO:0000256" key="2">
    <source>
        <dbReference type="ARBA" id="ARBA00023157"/>
    </source>
</evidence>
<proteinExistence type="predicted"/>
<dbReference type="InParanoid" id="A0A6Q2WYD4"/>
<evidence type="ECO:0000313" key="8">
    <source>
        <dbReference type="Proteomes" id="UP000265140"/>
    </source>
</evidence>
<dbReference type="InterPro" id="IPR050991">
    <property type="entry name" value="ECM_Regulatory_Proteins"/>
</dbReference>
<dbReference type="InterPro" id="IPR018378">
    <property type="entry name" value="C-type_lectin_CS"/>
</dbReference>
<keyword evidence="8" id="KW-1185">Reference proteome</keyword>
<dbReference type="PANTHER" id="PTHR46708:SF11">
    <property type="entry name" value="RECEPTOR-TYPE TYROSINE-PROTEIN PHOSPHATASE ETA-LIKE"/>
    <property type="match status" value="1"/>
</dbReference>
<feature type="domain" description="Fibronectin type-III" evidence="6">
    <location>
        <begin position="328"/>
        <end position="411"/>
    </location>
</feature>
<feature type="domain" description="Fibronectin type-III" evidence="6">
    <location>
        <begin position="412"/>
        <end position="497"/>
    </location>
</feature>
<dbReference type="KEGG" id="els:105020677"/>
<dbReference type="InterPro" id="IPR036116">
    <property type="entry name" value="FN3_sf"/>
</dbReference>
<dbReference type="PROSITE" id="PS00615">
    <property type="entry name" value="C_TYPE_LECTIN_1"/>
    <property type="match status" value="1"/>
</dbReference>
<organism evidence="7 8">
    <name type="scientific">Esox lucius</name>
    <name type="common">Northern pike</name>
    <dbReference type="NCBI Taxonomy" id="8010"/>
    <lineage>
        <taxon>Eukaryota</taxon>
        <taxon>Metazoa</taxon>
        <taxon>Chordata</taxon>
        <taxon>Craniata</taxon>
        <taxon>Vertebrata</taxon>
        <taxon>Euteleostomi</taxon>
        <taxon>Actinopterygii</taxon>
        <taxon>Neopterygii</taxon>
        <taxon>Teleostei</taxon>
        <taxon>Protacanthopterygii</taxon>
        <taxon>Esociformes</taxon>
        <taxon>Esocidae</taxon>
        <taxon>Esox</taxon>
    </lineage>
</organism>
<dbReference type="SUPFAM" id="SSF49265">
    <property type="entry name" value="Fibronectin type III"/>
    <property type="match status" value="3"/>
</dbReference>
<dbReference type="PROSITE" id="PS50041">
    <property type="entry name" value="C_TYPE_LECTIN_2"/>
    <property type="match status" value="1"/>
</dbReference>
<dbReference type="Proteomes" id="UP000265140">
    <property type="component" value="Chromosome 24"/>
</dbReference>
<evidence type="ECO:0000259" key="6">
    <source>
        <dbReference type="PROSITE" id="PS50853"/>
    </source>
</evidence>
<evidence type="ECO:0000256" key="1">
    <source>
        <dbReference type="ARBA" id="ARBA00022737"/>
    </source>
</evidence>
<name>A0A6Q2WYD4_ESOLU</name>
<dbReference type="InterPro" id="IPR016186">
    <property type="entry name" value="C-type_lectin-like/link_sf"/>
</dbReference>
<reference evidence="7" key="2">
    <citation type="submission" date="2020-02" db="EMBL/GenBank/DDBJ databases">
        <title>Esox lucius (northern pike) genome, fEsoLuc1, primary haplotype.</title>
        <authorList>
            <person name="Myers G."/>
            <person name="Karagic N."/>
            <person name="Meyer A."/>
            <person name="Pippel M."/>
            <person name="Reichard M."/>
            <person name="Winkler S."/>
            <person name="Tracey A."/>
            <person name="Sims Y."/>
            <person name="Howe K."/>
            <person name="Rhie A."/>
            <person name="Formenti G."/>
            <person name="Durbin R."/>
            <person name="Fedrigo O."/>
            <person name="Jarvis E.D."/>
        </authorList>
    </citation>
    <scope>NUCLEOTIDE SEQUENCE [LARGE SCALE GENOMIC DNA]</scope>
</reference>
<feature type="domain" description="Fibronectin type-III" evidence="6">
    <location>
        <begin position="238"/>
        <end position="327"/>
    </location>
</feature>
<reference evidence="7" key="4">
    <citation type="submission" date="2025-09" db="UniProtKB">
        <authorList>
            <consortium name="Ensembl"/>
        </authorList>
    </citation>
    <scope>IDENTIFICATION</scope>
</reference>
<dbReference type="OrthoDB" id="10253954at2759"/>
<protein>
    <submittedName>
        <fullName evidence="7">Uncharacterized protein</fullName>
    </submittedName>
</protein>
<dbReference type="GeneID" id="105020677"/>
<feature type="chain" id="PRO_5044300236" evidence="4">
    <location>
        <begin position="20"/>
        <end position="730"/>
    </location>
</feature>
<dbReference type="OMA" id="NWYPGWP"/>
<dbReference type="InterPro" id="IPR003961">
    <property type="entry name" value="FN3_dom"/>
</dbReference>
<feature type="domain" description="Fibronectin type-III" evidence="6">
    <location>
        <begin position="498"/>
        <end position="588"/>
    </location>
</feature>
<dbReference type="Pfam" id="PF00041">
    <property type="entry name" value="fn3"/>
    <property type="match status" value="4"/>
</dbReference>
<sequence>MDRIRCLVLLAALAVFSAAEPQYFPQSNVSTWDQARLHCQMCYKELVSLNPNNIRELVHNLKNDSWIGLRKNLNNISLPWSHWSNGDPLTFQNWYPGRPKLSKPKDPVVNIMNYYSVTNSPSTCGCCCNPADTLAVSSPYSSYSPSASDNDMDYNMTASSVTARPTATTMTTGGTSNTVTTPNRDVTTAFFSGVTSSTNTDAIDTYIEDPCIVLLSCGLWYDKDCSQPLPFICYEDRFYGHANMSSLTLHTGTLNWTPGPGNIVDYRLEVRAVNYTLIKNLSILNGTNLSYFLSNLTAGTQYQIQVFPIKCDRDLNPENVSFYTKPDLIENLNITIISEAKVTLSWSPPEGNCDSYTVRVNGSKVNSTNSVNTNVTGLTAGTFYRFEVNAEVKDLSISGEPRNISCYTKPSMVNNLSVTDFTSDQVNFDWDPPYGNTSGYRVSFIGSTNGTNRTTDTKYSVTGLQAGSMVTLTVVALVPDASVESDPVSKTGRTKPGSVTNLTKRDVHSSNISVSWEPPQGNYECFSVGLQLISNPLMNWTSNTTSNNSTFTDLKAGVEYRVSVYTKNGDLFSAEANISVFTRPTIPTSLRVTHVDHTAISLTWNPPQASQDVLLHYQINGTSHFNDCSINSFTQVVNTSDLNHTFEKLYSGTKYNFSVAVMAGTEIGPSLNISQATLTNRTVLMVSMECSSSQPLQCEKPVTMQAVLMQLNNHFGNSFSDNVNWTVIWK</sequence>
<evidence type="ECO:0000313" key="7">
    <source>
        <dbReference type="Ensembl" id="ENSELUP00000046709.2"/>
    </source>
</evidence>
<dbReference type="Bgee" id="ENSELUG00000034142">
    <property type="expression patterns" value="Expressed in pharyngeal gill and 6 other cell types or tissues"/>
</dbReference>
<dbReference type="CDD" id="cd00037">
    <property type="entry name" value="CLECT"/>
    <property type="match status" value="1"/>
</dbReference>
<dbReference type="Gene3D" id="2.60.40.10">
    <property type="entry name" value="Immunoglobulins"/>
    <property type="match status" value="5"/>
</dbReference>
<accession>A0A6Q2WYD4</accession>
<feature type="domain" description="C-type lectin" evidence="5">
    <location>
        <begin position="23"/>
        <end position="129"/>
    </location>
</feature>
<dbReference type="InterPro" id="IPR016187">
    <property type="entry name" value="CTDL_fold"/>
</dbReference>
<dbReference type="Ensembl" id="ENSELUT00000075167.2">
    <property type="protein sequence ID" value="ENSELUP00000046709.2"/>
    <property type="gene ID" value="ENSELUG00000034142.2"/>
</dbReference>
<keyword evidence="2" id="KW-1015">Disulfide bond</keyword>
<feature type="signal peptide" evidence="4">
    <location>
        <begin position="1"/>
        <end position="19"/>
    </location>
</feature>
<keyword evidence="4" id="KW-0732">Signal</keyword>
<evidence type="ECO:0000259" key="5">
    <source>
        <dbReference type="PROSITE" id="PS50041"/>
    </source>
</evidence>
<dbReference type="PANTHER" id="PTHR46708">
    <property type="entry name" value="TENASCIN"/>
    <property type="match status" value="1"/>
</dbReference>